<protein>
    <submittedName>
        <fullName evidence="1">Uncharacterized protein</fullName>
    </submittedName>
</protein>
<dbReference type="VEuPathDB" id="FungiDB:FOC1_h10017156"/>
<dbReference type="Proteomes" id="UP000016928">
    <property type="component" value="Unassembled WGS sequence"/>
</dbReference>
<reference evidence="2" key="2">
    <citation type="journal article" date="2014" name="PLoS ONE">
        <title>Genome and Transcriptome Analysis of the Fungal Pathogen Fusarium oxysporum f. sp. cubense Causing Banana Vascular Wilt Disease.</title>
        <authorList>
            <person name="Guo L."/>
            <person name="Han L."/>
            <person name="Yang L."/>
            <person name="Zeng H."/>
            <person name="Fan D."/>
            <person name="Zhu Y."/>
            <person name="Feng Y."/>
            <person name="Wang G."/>
            <person name="Peng C."/>
            <person name="Jiang X."/>
            <person name="Zhou D."/>
            <person name="Ni P."/>
            <person name="Liang C."/>
            <person name="Liu L."/>
            <person name="Wang J."/>
            <person name="Mao C."/>
            <person name="Fang X."/>
            <person name="Peng M."/>
            <person name="Huang J."/>
        </authorList>
    </citation>
    <scope>NUCLEOTIDE SEQUENCE [LARGE SCALE GENOMIC DNA]</scope>
    <source>
        <strain evidence="2">race 1</strain>
    </source>
</reference>
<feature type="non-terminal residue" evidence="1">
    <location>
        <position position="145"/>
    </location>
</feature>
<name>N4TTB4_FUSC1</name>
<accession>N4TTB4</accession>
<sequence>MLPDENEIFGGLPDKTKIGILLGISLHDIHALTMASPAMVRYFRDHEISIPKPHLDYVMDHQGNRNAIPLVMITTRLRHLRDRLEGQPASEVEERIAPMVESIRFRQSGKHQFKRTLYAQDPSLSVLAATRSLIPELIEVSEIGN</sequence>
<dbReference type="HOGENOM" id="CLU_149463_0_0_1"/>
<reference evidence="2" key="1">
    <citation type="submission" date="2012-09" db="EMBL/GenBank/DDBJ databases">
        <title>Genome sequencing and comparative transcriptomics of race 1 and race 4 of banana pathogen: Fusarium oxysporum f. sp. cubense.</title>
        <authorList>
            <person name="Fang X."/>
            <person name="Huang J."/>
        </authorList>
    </citation>
    <scope>NUCLEOTIDE SEQUENCE [LARGE SCALE GENOMIC DNA]</scope>
    <source>
        <strain evidence="2">race 1</strain>
    </source>
</reference>
<proteinExistence type="predicted"/>
<organism evidence="1 2">
    <name type="scientific">Fusarium oxysporum f. sp. cubense (strain race 1)</name>
    <name type="common">Panama disease fungus</name>
    <dbReference type="NCBI Taxonomy" id="1229664"/>
    <lineage>
        <taxon>Eukaryota</taxon>
        <taxon>Fungi</taxon>
        <taxon>Dikarya</taxon>
        <taxon>Ascomycota</taxon>
        <taxon>Pezizomycotina</taxon>
        <taxon>Sordariomycetes</taxon>
        <taxon>Hypocreomycetidae</taxon>
        <taxon>Hypocreales</taxon>
        <taxon>Nectriaceae</taxon>
        <taxon>Fusarium</taxon>
        <taxon>Fusarium oxysporum species complex</taxon>
    </lineage>
</organism>
<gene>
    <name evidence="1" type="ORF">FOC1_h10017156</name>
</gene>
<dbReference type="AlphaFoldDB" id="N4TTB4"/>
<dbReference type="EMBL" id="KB730345">
    <property type="protein sequence ID" value="ENH66848.1"/>
    <property type="molecule type" value="Genomic_DNA"/>
</dbReference>
<evidence type="ECO:0000313" key="1">
    <source>
        <dbReference type="EMBL" id="ENH66848.1"/>
    </source>
</evidence>
<evidence type="ECO:0000313" key="2">
    <source>
        <dbReference type="Proteomes" id="UP000016928"/>
    </source>
</evidence>
<dbReference type="OrthoDB" id="5094362at2759"/>